<name>A0A8X7C2L9_9ARAC</name>
<organism evidence="1 2">
    <name type="scientific">Trichonephila inaurata madagascariensis</name>
    <dbReference type="NCBI Taxonomy" id="2747483"/>
    <lineage>
        <taxon>Eukaryota</taxon>
        <taxon>Metazoa</taxon>
        <taxon>Ecdysozoa</taxon>
        <taxon>Arthropoda</taxon>
        <taxon>Chelicerata</taxon>
        <taxon>Arachnida</taxon>
        <taxon>Araneae</taxon>
        <taxon>Araneomorphae</taxon>
        <taxon>Entelegynae</taxon>
        <taxon>Araneoidea</taxon>
        <taxon>Nephilidae</taxon>
        <taxon>Trichonephila</taxon>
        <taxon>Trichonephila inaurata</taxon>
    </lineage>
</organism>
<dbReference type="AlphaFoldDB" id="A0A8X7C2L9"/>
<dbReference type="Proteomes" id="UP000886998">
    <property type="component" value="Unassembled WGS sequence"/>
</dbReference>
<dbReference type="OrthoDB" id="10057240at2759"/>
<sequence length="76" mass="9076">MYFITFLFSAHFPFRQLVNITYPDKMSHSKPFRTVEKALEYFYTLSDDEEPIDMCLLPQEESGCLTDEEDFDEDTF</sequence>
<keyword evidence="2" id="KW-1185">Reference proteome</keyword>
<protein>
    <submittedName>
        <fullName evidence="1">Uncharacterized protein</fullName>
    </submittedName>
</protein>
<reference evidence="1" key="1">
    <citation type="submission" date="2020-08" db="EMBL/GenBank/DDBJ databases">
        <title>Multicomponent nature underlies the extraordinary mechanical properties of spider dragline silk.</title>
        <authorList>
            <person name="Kono N."/>
            <person name="Nakamura H."/>
            <person name="Mori M."/>
            <person name="Yoshida Y."/>
            <person name="Ohtoshi R."/>
            <person name="Malay A.D."/>
            <person name="Moran D.A.P."/>
            <person name="Tomita M."/>
            <person name="Numata K."/>
            <person name="Arakawa K."/>
        </authorList>
    </citation>
    <scope>NUCLEOTIDE SEQUENCE</scope>
</reference>
<gene>
    <name evidence="1" type="primary">NCL1_46819</name>
    <name evidence="1" type="ORF">TNIN_211011</name>
</gene>
<dbReference type="EMBL" id="BMAV01008134">
    <property type="protein sequence ID" value="GFY51512.1"/>
    <property type="molecule type" value="Genomic_DNA"/>
</dbReference>
<accession>A0A8X7C2L9</accession>
<proteinExistence type="predicted"/>
<comment type="caution">
    <text evidence="1">The sequence shown here is derived from an EMBL/GenBank/DDBJ whole genome shotgun (WGS) entry which is preliminary data.</text>
</comment>
<evidence type="ECO:0000313" key="1">
    <source>
        <dbReference type="EMBL" id="GFY51512.1"/>
    </source>
</evidence>
<evidence type="ECO:0000313" key="2">
    <source>
        <dbReference type="Proteomes" id="UP000886998"/>
    </source>
</evidence>